<name>A0A6I8LIQ7_9PSEU</name>
<evidence type="ECO:0000313" key="1">
    <source>
        <dbReference type="EMBL" id="VVJ15199.1"/>
    </source>
</evidence>
<dbReference type="EMBL" id="CABVGP010000001">
    <property type="protein sequence ID" value="VVJ15199.1"/>
    <property type="molecule type" value="Genomic_DNA"/>
</dbReference>
<reference evidence="1 2" key="1">
    <citation type="submission" date="2019-09" db="EMBL/GenBank/DDBJ databases">
        <authorList>
            <person name="Leyn A S."/>
        </authorList>
    </citation>
    <scope>NUCLEOTIDE SEQUENCE [LARGE SCALE GENOMIC DNA]</scope>
    <source>
        <strain evidence="1">AA231_1</strain>
    </source>
</reference>
<evidence type="ECO:0000313" key="2">
    <source>
        <dbReference type="Proteomes" id="UP000399805"/>
    </source>
</evidence>
<sequence>MPILLLVVTFPFSLWAAFTGISIGVNLLARAWPLVVAGFGFDLLAS</sequence>
<keyword evidence="2" id="KW-1185">Reference proteome</keyword>
<dbReference type="RefSeq" id="WP_155540731.1">
    <property type="nucleotide sequence ID" value="NZ_CABVGP010000001.1"/>
</dbReference>
<organism evidence="1 2">
    <name type="scientific">Amycolatopsis camponoti</name>
    <dbReference type="NCBI Taxonomy" id="2606593"/>
    <lineage>
        <taxon>Bacteria</taxon>
        <taxon>Bacillati</taxon>
        <taxon>Actinomycetota</taxon>
        <taxon>Actinomycetes</taxon>
        <taxon>Pseudonocardiales</taxon>
        <taxon>Pseudonocardiaceae</taxon>
        <taxon>Amycolatopsis</taxon>
    </lineage>
</organism>
<dbReference type="AlphaFoldDB" id="A0A6I8LIQ7"/>
<accession>A0A6I8LIQ7</accession>
<dbReference type="Proteomes" id="UP000399805">
    <property type="component" value="Unassembled WGS sequence"/>
</dbReference>
<proteinExistence type="predicted"/>
<gene>
    <name evidence="1" type="ORF">AA23TX_00220</name>
</gene>
<protein>
    <submittedName>
        <fullName evidence="1">Uncharacterized protein</fullName>
    </submittedName>
</protein>